<dbReference type="Proteomes" id="UP001199054">
    <property type="component" value="Unassembled WGS sequence"/>
</dbReference>
<sequence>MTNPAERLVDLLDLEQIEVNIFRGRSPQESLQRVFGGQVAGQALVAAGRTVESDRPVHSLHAYFLRPGIPGVPIVYQVERVRDGRSFTTRRVTAVQQGRTIFNLTASFHHPEEGSIEHQLPPRLDFPHPDTLPKVADEIREHLGALPEALERMARRQPFDIRYVDRLRWTPEELKTADSRSAVWMRAVGPLGDDPLVHTCALTYASDMTLLDAVRIPVEPLWGVRGFDMASLDHAMWFHRPFRADEWFLYDQESPIAHGGRGLARGRIYDLEGRLLVSVVQEGLFRPYTASAPEPGPEPAGTGTSTVPSTPKS</sequence>
<proteinExistence type="inferred from homology"/>
<protein>
    <submittedName>
        <fullName evidence="6">Acyl-CoA thioesterase II</fullName>
    </submittedName>
</protein>
<dbReference type="SUPFAM" id="SSF54637">
    <property type="entry name" value="Thioesterase/thiol ester dehydrase-isomerase"/>
    <property type="match status" value="2"/>
</dbReference>
<keyword evidence="7" id="KW-1185">Reference proteome</keyword>
<accession>A0ABS8B1E0</accession>
<dbReference type="InterPro" id="IPR049449">
    <property type="entry name" value="TesB_ACOT8-like_N"/>
</dbReference>
<comment type="similarity">
    <text evidence="1">Belongs to the C/M/P thioester hydrolase family.</text>
</comment>
<dbReference type="EMBL" id="JAJAUY010000007">
    <property type="protein sequence ID" value="MCB5178420.1"/>
    <property type="molecule type" value="Genomic_DNA"/>
</dbReference>
<dbReference type="InterPro" id="IPR029069">
    <property type="entry name" value="HotDog_dom_sf"/>
</dbReference>
<dbReference type="PANTHER" id="PTHR11066:SF34">
    <property type="entry name" value="ACYL-COENZYME A THIOESTERASE 8"/>
    <property type="match status" value="1"/>
</dbReference>
<dbReference type="InterPro" id="IPR042171">
    <property type="entry name" value="Acyl-CoA_hotdog"/>
</dbReference>
<comment type="caution">
    <text evidence="6">The sequence shown here is derived from an EMBL/GenBank/DDBJ whole genome shotgun (WGS) entry which is preliminary data.</text>
</comment>
<evidence type="ECO:0000256" key="3">
    <source>
        <dbReference type="SAM" id="MobiDB-lite"/>
    </source>
</evidence>
<dbReference type="InterPro" id="IPR025652">
    <property type="entry name" value="TesB_C"/>
</dbReference>
<feature type="compositionally biased region" description="Low complexity" evidence="3">
    <location>
        <begin position="289"/>
        <end position="306"/>
    </location>
</feature>
<dbReference type="Gene3D" id="2.40.160.210">
    <property type="entry name" value="Acyl-CoA thioesterase, double hotdog domain"/>
    <property type="match status" value="1"/>
</dbReference>
<dbReference type="CDD" id="cd03444">
    <property type="entry name" value="Thioesterase_II_repeat1"/>
    <property type="match status" value="1"/>
</dbReference>
<dbReference type="Pfam" id="PF13622">
    <property type="entry name" value="4HBT_3"/>
    <property type="match status" value="1"/>
</dbReference>
<dbReference type="InterPro" id="IPR003703">
    <property type="entry name" value="Acyl_CoA_thio"/>
</dbReference>
<feature type="domain" description="Acyl-CoA thioesterase-like N-terminal HotDog" evidence="5">
    <location>
        <begin position="32"/>
        <end position="109"/>
    </location>
</feature>
<evidence type="ECO:0000259" key="4">
    <source>
        <dbReference type="Pfam" id="PF02551"/>
    </source>
</evidence>
<reference evidence="6 7" key="1">
    <citation type="submission" date="2021-10" db="EMBL/GenBank/DDBJ databases">
        <title>Streptomyces sp. strain SMC 277, a novel streptomycete isolated from soil.</title>
        <authorList>
            <person name="Chanama M."/>
        </authorList>
    </citation>
    <scope>NUCLEOTIDE SEQUENCE [LARGE SCALE GENOMIC DNA]</scope>
    <source>
        <strain evidence="6 7">SMC 277</strain>
    </source>
</reference>
<feature type="region of interest" description="Disordered" evidence="3">
    <location>
        <begin position="288"/>
        <end position="313"/>
    </location>
</feature>
<evidence type="ECO:0000259" key="5">
    <source>
        <dbReference type="Pfam" id="PF13622"/>
    </source>
</evidence>
<name>A0ABS8B1E0_9ACTN</name>
<dbReference type="RefSeq" id="WP_226724966.1">
    <property type="nucleotide sequence ID" value="NZ_JAJAUY010000007.1"/>
</dbReference>
<evidence type="ECO:0000313" key="6">
    <source>
        <dbReference type="EMBL" id="MCB5178420.1"/>
    </source>
</evidence>
<organism evidence="6 7">
    <name type="scientific">Streptomyces antimicrobicus</name>
    <dbReference type="NCBI Taxonomy" id="2883108"/>
    <lineage>
        <taxon>Bacteria</taxon>
        <taxon>Bacillati</taxon>
        <taxon>Actinomycetota</taxon>
        <taxon>Actinomycetes</taxon>
        <taxon>Kitasatosporales</taxon>
        <taxon>Streptomycetaceae</taxon>
        <taxon>Streptomyces</taxon>
    </lineage>
</organism>
<dbReference type="Pfam" id="PF02551">
    <property type="entry name" value="Acyl_CoA_thio"/>
    <property type="match status" value="1"/>
</dbReference>
<gene>
    <name evidence="6" type="ORF">LG632_03330</name>
</gene>
<dbReference type="CDD" id="cd03445">
    <property type="entry name" value="Thioesterase_II_repeat2"/>
    <property type="match status" value="1"/>
</dbReference>
<feature type="domain" description="Acyl-CoA thioesterase 2 C-terminal" evidence="4">
    <location>
        <begin position="160"/>
        <end position="284"/>
    </location>
</feature>
<evidence type="ECO:0000256" key="2">
    <source>
        <dbReference type="ARBA" id="ARBA00022801"/>
    </source>
</evidence>
<evidence type="ECO:0000313" key="7">
    <source>
        <dbReference type="Proteomes" id="UP001199054"/>
    </source>
</evidence>
<evidence type="ECO:0000256" key="1">
    <source>
        <dbReference type="ARBA" id="ARBA00006538"/>
    </source>
</evidence>
<keyword evidence="2" id="KW-0378">Hydrolase</keyword>
<dbReference type="PANTHER" id="PTHR11066">
    <property type="entry name" value="ACYL-COA THIOESTERASE"/>
    <property type="match status" value="1"/>
</dbReference>